<dbReference type="GO" id="GO:0009450">
    <property type="term" value="P:gamma-aminobutyric acid catabolic process"/>
    <property type="evidence" value="ECO:0007669"/>
    <property type="project" value="TreeGrafter"/>
</dbReference>
<proteinExistence type="inferred from homology"/>
<dbReference type="Gene3D" id="3.40.309.10">
    <property type="entry name" value="Aldehyde Dehydrogenase, Chain A, domain 2"/>
    <property type="match status" value="1"/>
</dbReference>
<dbReference type="InterPro" id="IPR016163">
    <property type="entry name" value="Ald_DH_C"/>
</dbReference>
<dbReference type="AlphaFoldDB" id="A0A3N2D135"/>
<feature type="domain" description="Aldehyde dehydrogenase" evidence="3">
    <location>
        <begin position="23"/>
        <end position="483"/>
    </location>
</feature>
<evidence type="ECO:0000256" key="2">
    <source>
        <dbReference type="ARBA" id="ARBA00023002"/>
    </source>
</evidence>
<gene>
    <name evidence="4" type="ORF">EDD28_2867</name>
</gene>
<dbReference type="RefSeq" id="WP_123740416.1">
    <property type="nucleotide sequence ID" value="NZ_RKHQ01000002.1"/>
</dbReference>
<keyword evidence="5" id="KW-1185">Reference proteome</keyword>
<evidence type="ECO:0000313" key="5">
    <source>
        <dbReference type="Proteomes" id="UP000275356"/>
    </source>
</evidence>
<dbReference type="GO" id="GO:0004777">
    <property type="term" value="F:succinate-semialdehyde dehydrogenase (NAD+) activity"/>
    <property type="evidence" value="ECO:0007669"/>
    <property type="project" value="TreeGrafter"/>
</dbReference>
<dbReference type="InterPro" id="IPR016162">
    <property type="entry name" value="Ald_DH_N"/>
</dbReference>
<evidence type="ECO:0000256" key="1">
    <source>
        <dbReference type="ARBA" id="ARBA00009986"/>
    </source>
</evidence>
<accession>A0A3N2D135</accession>
<dbReference type="CDD" id="cd07103">
    <property type="entry name" value="ALDH_F5_SSADH_GabD"/>
    <property type="match status" value="1"/>
</dbReference>
<dbReference type="InterPro" id="IPR015590">
    <property type="entry name" value="Aldehyde_DH_dom"/>
</dbReference>
<protein>
    <submittedName>
        <fullName evidence="4">Succinate-semialdehyde dehydrogenase/glutarate-semialdehyde dehydrogenase</fullName>
    </submittedName>
</protein>
<reference evidence="4 5" key="1">
    <citation type="submission" date="2018-11" db="EMBL/GenBank/DDBJ databases">
        <title>Sequencing the genomes of 1000 actinobacteria strains.</title>
        <authorList>
            <person name="Klenk H.-P."/>
        </authorList>
    </citation>
    <scope>NUCLEOTIDE SEQUENCE [LARGE SCALE GENOMIC DNA]</scope>
    <source>
        <strain evidence="4 5">DSM 13521</strain>
    </source>
</reference>
<dbReference type="OrthoDB" id="6882680at2"/>
<keyword evidence="2" id="KW-0560">Oxidoreductase</keyword>
<dbReference type="SUPFAM" id="SSF53720">
    <property type="entry name" value="ALDH-like"/>
    <property type="match status" value="1"/>
</dbReference>
<dbReference type="PROSITE" id="PS00070">
    <property type="entry name" value="ALDEHYDE_DEHYDR_CYS"/>
    <property type="match status" value="1"/>
</dbReference>
<dbReference type="FunFam" id="3.40.309.10:FF:000004">
    <property type="entry name" value="Succinate-semialdehyde dehydrogenase I"/>
    <property type="match status" value="1"/>
</dbReference>
<dbReference type="FunFam" id="3.40.605.10:FF:000007">
    <property type="entry name" value="NAD/NADP-dependent betaine aldehyde dehydrogenase"/>
    <property type="match status" value="1"/>
</dbReference>
<dbReference type="Proteomes" id="UP000275356">
    <property type="component" value="Unassembled WGS sequence"/>
</dbReference>
<dbReference type="PANTHER" id="PTHR43353">
    <property type="entry name" value="SUCCINATE-SEMIALDEHYDE DEHYDROGENASE, MITOCHONDRIAL"/>
    <property type="match status" value="1"/>
</dbReference>
<comment type="caution">
    <text evidence="4">The sequence shown here is derived from an EMBL/GenBank/DDBJ whole genome shotgun (WGS) entry which is preliminary data.</text>
</comment>
<dbReference type="Pfam" id="PF00171">
    <property type="entry name" value="Aldedh"/>
    <property type="match status" value="1"/>
</dbReference>
<dbReference type="PANTHER" id="PTHR43353:SF5">
    <property type="entry name" value="SUCCINATE-SEMIALDEHYDE DEHYDROGENASE, MITOCHONDRIAL"/>
    <property type="match status" value="1"/>
</dbReference>
<dbReference type="EMBL" id="RKHQ01000002">
    <property type="protein sequence ID" value="ROR93453.1"/>
    <property type="molecule type" value="Genomic_DNA"/>
</dbReference>
<dbReference type="InterPro" id="IPR016161">
    <property type="entry name" value="Ald_DH/histidinol_DH"/>
</dbReference>
<comment type="similarity">
    <text evidence="1">Belongs to the aldehyde dehydrogenase family.</text>
</comment>
<dbReference type="InterPro" id="IPR016160">
    <property type="entry name" value="Ald_DH_CS_CYS"/>
</dbReference>
<evidence type="ECO:0000259" key="3">
    <source>
        <dbReference type="Pfam" id="PF00171"/>
    </source>
</evidence>
<dbReference type="Gene3D" id="3.40.605.10">
    <property type="entry name" value="Aldehyde Dehydrogenase, Chain A, domain 1"/>
    <property type="match status" value="1"/>
</dbReference>
<dbReference type="InterPro" id="IPR050740">
    <property type="entry name" value="Aldehyde_DH_Superfamily"/>
</dbReference>
<organism evidence="4 5">
    <name type="scientific">Salana multivorans</name>
    <dbReference type="NCBI Taxonomy" id="120377"/>
    <lineage>
        <taxon>Bacteria</taxon>
        <taxon>Bacillati</taxon>
        <taxon>Actinomycetota</taxon>
        <taxon>Actinomycetes</taxon>
        <taxon>Micrococcales</taxon>
        <taxon>Beutenbergiaceae</taxon>
        <taxon>Salana</taxon>
    </lineage>
</organism>
<sequence>MSGSPSRPPSASAPTQLFVAGQWRDATGGRTFAVEDPATGEELARVADASPEDGLAALDAAVAAQEAWAATSPLERSELLRRTFDAVMDHRDELAALMTAEMGKPLAESAAEVTYGAEYVRWFAGEATRVGGRYDTAPEGTGRILVGRRPVGPCYLITPWNFPLAMATRKIAPAIAAGCTAVVKPASLTPLTTLAFVGLLAEAGLPEGVVNVVPTSSSSAVSEPILADPRLRKLSFTGSTEVGRTLLRQSADGILRTSMELGGDAPFLVFNDADLDAAVDGALLAKLRNGGQACTAANRFLVQEGVAEEFTLRVVERVRQVRVGPGAAPGTTLGPLIDAAAVERVTELVDDAVARGARVLLAPELPSGLSPDGHFLAPVVLADVPVEARVWREEIFGPVLALRTFADEDEAVALANDTDRGLVSYAFTRDLARGHRLVERLESGMVGLNSGIVSNAAAPFGGIKTSGLGREGGELGIEEYQSVTYAFLPRS</sequence>
<name>A0A3N2D135_9MICO</name>
<evidence type="ECO:0000313" key="4">
    <source>
        <dbReference type="EMBL" id="ROR93453.1"/>
    </source>
</evidence>